<dbReference type="PANTHER" id="PTHR42944:SF1">
    <property type="entry name" value="ADENINE DNA GLYCOSYLASE"/>
    <property type="match status" value="1"/>
</dbReference>
<dbReference type="Gene3D" id="1.10.1670.10">
    <property type="entry name" value="Helix-hairpin-Helix base-excision DNA repair enzymes (C-terminal)"/>
    <property type="match status" value="1"/>
</dbReference>
<dbReference type="PANTHER" id="PTHR42944">
    <property type="entry name" value="ADENINE DNA GLYCOSYLASE"/>
    <property type="match status" value="1"/>
</dbReference>
<keyword evidence="17" id="KW-1185">Reference proteome</keyword>
<comment type="cofactor">
    <cofactor evidence="14">
        <name>[4Fe-4S] cluster</name>
        <dbReference type="ChEBI" id="CHEBI:49883"/>
    </cofactor>
    <text evidence="14">Binds 1 [4Fe-4S] cluster.</text>
</comment>
<evidence type="ECO:0000259" key="15">
    <source>
        <dbReference type="SMART" id="SM00478"/>
    </source>
</evidence>
<dbReference type="InterPro" id="IPR044298">
    <property type="entry name" value="MIG/MutY"/>
</dbReference>
<dbReference type="EMBL" id="JAUZQE010000006">
    <property type="protein sequence ID" value="MDR4125177.1"/>
    <property type="molecule type" value="Genomic_DNA"/>
</dbReference>
<dbReference type="Pfam" id="PF00633">
    <property type="entry name" value="HHH"/>
    <property type="match status" value="1"/>
</dbReference>
<keyword evidence="8 14" id="KW-0227">DNA damage</keyword>
<evidence type="ECO:0000256" key="12">
    <source>
        <dbReference type="ARBA" id="ARBA00023204"/>
    </source>
</evidence>
<keyword evidence="6" id="KW-0004">4Fe-4S</keyword>
<dbReference type="NCBIfam" id="TIGR01084">
    <property type="entry name" value="mutY"/>
    <property type="match status" value="1"/>
</dbReference>
<evidence type="ECO:0000256" key="4">
    <source>
        <dbReference type="ARBA" id="ARBA00012045"/>
    </source>
</evidence>
<dbReference type="Pfam" id="PF10576">
    <property type="entry name" value="EndIII_4Fe-2S"/>
    <property type="match status" value="1"/>
</dbReference>
<evidence type="ECO:0000256" key="10">
    <source>
        <dbReference type="ARBA" id="ARBA00023004"/>
    </source>
</evidence>
<keyword evidence="12" id="KW-0234">DNA repair</keyword>
<dbReference type="InterPro" id="IPR004035">
    <property type="entry name" value="Endouclease-III_FeS-bd_BS"/>
</dbReference>
<comment type="catalytic activity">
    <reaction evidence="1 14">
        <text>Hydrolyzes free adenine bases from 7,8-dihydro-8-oxoguanine:adenine mismatched double-stranded DNA, leaving an apurinic site.</text>
        <dbReference type="EC" id="3.2.2.31"/>
    </reaction>
</comment>
<dbReference type="Pfam" id="PF14815">
    <property type="entry name" value="NUDIX_4"/>
    <property type="match status" value="1"/>
</dbReference>
<accession>A0ABU1D418</accession>
<protein>
    <recommendedName>
        <fullName evidence="5 14">Adenine DNA glycosylase</fullName>
        <ecNumber evidence="4 14">3.2.2.31</ecNumber>
    </recommendedName>
</protein>
<dbReference type="CDD" id="cd00056">
    <property type="entry name" value="ENDO3c"/>
    <property type="match status" value="1"/>
</dbReference>
<dbReference type="InterPro" id="IPR011257">
    <property type="entry name" value="DNA_glycosylase"/>
</dbReference>
<keyword evidence="10 14" id="KW-0408">Iron</keyword>
<dbReference type="SUPFAM" id="SSF48150">
    <property type="entry name" value="DNA-glycosylase"/>
    <property type="match status" value="1"/>
</dbReference>
<reference evidence="16 17" key="1">
    <citation type="submission" date="2023-08" db="EMBL/GenBank/DDBJ databases">
        <title>Alcaligenaceae gen. nov., a novel taxon isolated from the sludge of Yixing Pesticide Factory.</title>
        <authorList>
            <person name="Ruan L."/>
        </authorList>
    </citation>
    <scope>NUCLEOTIDE SEQUENCE [LARGE SCALE GENOMIC DNA]</scope>
    <source>
        <strain evidence="16 17">LG-2</strain>
    </source>
</reference>
<dbReference type="Gene3D" id="3.90.79.10">
    <property type="entry name" value="Nucleoside Triphosphate Pyrophosphohydrolase"/>
    <property type="match status" value="1"/>
</dbReference>
<name>A0ABU1D418_9BURK</name>
<evidence type="ECO:0000256" key="11">
    <source>
        <dbReference type="ARBA" id="ARBA00023014"/>
    </source>
</evidence>
<gene>
    <name evidence="16" type="primary">mutY</name>
    <name evidence="16" type="ORF">Q8947_04145</name>
</gene>
<proteinExistence type="inferred from homology"/>
<dbReference type="InterPro" id="IPR015797">
    <property type="entry name" value="NUDIX_hydrolase-like_dom_sf"/>
</dbReference>
<dbReference type="PROSITE" id="PS00764">
    <property type="entry name" value="ENDONUCLEASE_III_1"/>
    <property type="match status" value="1"/>
</dbReference>
<dbReference type="RefSeq" id="WP_165278417.1">
    <property type="nucleotide sequence ID" value="NZ_JAUZQE010000006.1"/>
</dbReference>
<dbReference type="CDD" id="cd03431">
    <property type="entry name" value="NUDIX_DNA_Glycosylase_C-MutY"/>
    <property type="match status" value="1"/>
</dbReference>
<sequence length="364" mass="41111">MPHSSRRNFATRLCAWHRRHGRHHLPWQGTRDPYRIWLSEIMLQQTQVATVIPYYERFLERFPDIAALAAADQDDVMPYWAGLGYYARARNLHRCAQVIVNEHGGRFPPSSAQIAALPGIGRSTAAAIAAFSHGERAPIMDGNVKRVFTRYFGVHGYPGTRAVEQRLWSLAERMLEDAPADLDMAAYTQGQMDLGSLVCTRRNPLCDACPLEADCEARRLGLQHMLPEPRPRRAVPERQCAMLLLHDSEHVLLELQPEPGIWGGLWSLPRYDSAQELVDACQAQGFTAEPQGRMAAFVHVFSHFRLRIEPWRVSVPQRLSEERPGQRWTPFHALPDAAVPAPVRKLLDALPEALAQAEEQTGND</sequence>
<comment type="function">
    <text evidence="2">Adenine glycosylase active on G-A mispairs. MutY also corrects error-prone DNA synthesis past GO lesions which are due to the oxidatively damaged form of guanine: 7,8-dihydro-8-oxoguanine (8-oxo-dGTP).</text>
</comment>
<comment type="caution">
    <text evidence="16">The sequence shown here is derived from an EMBL/GenBank/DDBJ whole genome shotgun (WGS) entry which is preliminary data.</text>
</comment>
<evidence type="ECO:0000313" key="17">
    <source>
        <dbReference type="Proteomes" id="UP001232156"/>
    </source>
</evidence>
<keyword evidence="7" id="KW-0479">Metal-binding</keyword>
<dbReference type="Gene3D" id="1.10.340.30">
    <property type="entry name" value="Hypothetical protein, domain 2"/>
    <property type="match status" value="1"/>
</dbReference>
<dbReference type="Proteomes" id="UP001232156">
    <property type="component" value="Unassembled WGS sequence"/>
</dbReference>
<evidence type="ECO:0000256" key="2">
    <source>
        <dbReference type="ARBA" id="ARBA00002933"/>
    </source>
</evidence>
<evidence type="ECO:0000256" key="8">
    <source>
        <dbReference type="ARBA" id="ARBA00022763"/>
    </source>
</evidence>
<dbReference type="Pfam" id="PF00730">
    <property type="entry name" value="HhH-GPD"/>
    <property type="match status" value="1"/>
</dbReference>
<dbReference type="InterPro" id="IPR005760">
    <property type="entry name" value="A/G_AdeGlyc_MutY"/>
</dbReference>
<keyword evidence="11" id="KW-0411">Iron-sulfur</keyword>
<dbReference type="InterPro" id="IPR000445">
    <property type="entry name" value="HhH_motif"/>
</dbReference>
<evidence type="ECO:0000256" key="5">
    <source>
        <dbReference type="ARBA" id="ARBA00022023"/>
    </source>
</evidence>
<comment type="similarity">
    <text evidence="3 14">Belongs to the Nth/MutY family.</text>
</comment>
<keyword evidence="9" id="KW-0378">Hydrolase</keyword>
<dbReference type="InterPro" id="IPR003265">
    <property type="entry name" value="HhH-GPD_domain"/>
</dbReference>
<evidence type="ECO:0000313" key="16">
    <source>
        <dbReference type="EMBL" id="MDR4125177.1"/>
    </source>
</evidence>
<dbReference type="InterPro" id="IPR023170">
    <property type="entry name" value="HhH_base_excis_C"/>
</dbReference>
<dbReference type="SMART" id="SM00478">
    <property type="entry name" value="ENDO3c"/>
    <property type="match status" value="1"/>
</dbReference>
<organism evidence="16 17">
    <name type="scientific">Yanghanlia caeni</name>
    <dbReference type="NCBI Taxonomy" id="3064283"/>
    <lineage>
        <taxon>Bacteria</taxon>
        <taxon>Pseudomonadati</taxon>
        <taxon>Pseudomonadota</taxon>
        <taxon>Betaproteobacteria</taxon>
        <taxon>Burkholderiales</taxon>
        <taxon>Alcaligenaceae</taxon>
        <taxon>Yanghanlia</taxon>
    </lineage>
</organism>
<dbReference type="EC" id="3.2.2.31" evidence="4 14"/>
<dbReference type="InterPro" id="IPR003651">
    <property type="entry name" value="Endonuclease3_FeS-loop_motif"/>
</dbReference>
<evidence type="ECO:0000256" key="14">
    <source>
        <dbReference type="RuleBase" id="RU365096"/>
    </source>
</evidence>
<keyword evidence="13 14" id="KW-0326">Glycosidase</keyword>
<feature type="domain" description="HhH-GPD" evidence="15">
    <location>
        <begin position="42"/>
        <end position="197"/>
    </location>
</feature>
<evidence type="ECO:0000256" key="13">
    <source>
        <dbReference type="ARBA" id="ARBA00023295"/>
    </source>
</evidence>
<evidence type="ECO:0000256" key="1">
    <source>
        <dbReference type="ARBA" id="ARBA00000843"/>
    </source>
</evidence>
<dbReference type="SMART" id="SM00525">
    <property type="entry name" value="FES"/>
    <property type="match status" value="1"/>
</dbReference>
<evidence type="ECO:0000256" key="9">
    <source>
        <dbReference type="ARBA" id="ARBA00022801"/>
    </source>
</evidence>
<evidence type="ECO:0000256" key="3">
    <source>
        <dbReference type="ARBA" id="ARBA00008343"/>
    </source>
</evidence>
<evidence type="ECO:0000256" key="7">
    <source>
        <dbReference type="ARBA" id="ARBA00022723"/>
    </source>
</evidence>
<dbReference type="SUPFAM" id="SSF55811">
    <property type="entry name" value="Nudix"/>
    <property type="match status" value="1"/>
</dbReference>
<dbReference type="InterPro" id="IPR029119">
    <property type="entry name" value="MutY_C"/>
</dbReference>
<evidence type="ECO:0000256" key="6">
    <source>
        <dbReference type="ARBA" id="ARBA00022485"/>
    </source>
</evidence>